<sequence length="120" mass="13240">MTTVLWVAGVIVALGAGAFLADRVLLAMEARGWIYWRKTKGLSSIGVDFVQEGDPGAQAVKRAMEQERVRKNVKPAEDPPFRVDLGSGTVHIRRRGTGTETEKETETETNTNTGRDEREP</sequence>
<evidence type="ECO:0000256" key="1">
    <source>
        <dbReference type="SAM" id="MobiDB-lite"/>
    </source>
</evidence>
<dbReference type="Proteomes" id="UP000217676">
    <property type="component" value="Chromosome"/>
</dbReference>
<feature type="compositionally biased region" description="Basic and acidic residues" evidence="1">
    <location>
        <begin position="67"/>
        <end position="81"/>
    </location>
</feature>
<protein>
    <submittedName>
        <fullName evidence="2">Uncharacterized protein</fullName>
    </submittedName>
</protein>
<dbReference type="KEGG" id="slau:SLA_5129"/>
<name>A0A160P582_STRLU</name>
<organism evidence="2 3">
    <name type="scientific">Streptomyces laurentii</name>
    <dbReference type="NCBI Taxonomy" id="39478"/>
    <lineage>
        <taxon>Bacteria</taxon>
        <taxon>Bacillati</taxon>
        <taxon>Actinomycetota</taxon>
        <taxon>Actinomycetes</taxon>
        <taxon>Kitasatosporales</taxon>
        <taxon>Streptomycetaceae</taxon>
        <taxon>Streptomyces</taxon>
    </lineage>
</organism>
<accession>A0A160P582</accession>
<evidence type="ECO:0000313" key="2">
    <source>
        <dbReference type="EMBL" id="BAU86011.1"/>
    </source>
</evidence>
<reference evidence="2 3" key="1">
    <citation type="journal article" date="2016" name="Genome Announc.">
        <title>Complete Genome Sequence of Thiostrepton-Producing Streptomyces laurentii ATCC 31255.</title>
        <authorList>
            <person name="Doi K."/>
            <person name="Fujino Y."/>
            <person name="Nagayoshi Y."/>
            <person name="Ohshima T."/>
            <person name="Ogata S."/>
        </authorList>
    </citation>
    <scope>NUCLEOTIDE SEQUENCE [LARGE SCALE GENOMIC DNA]</scope>
    <source>
        <strain evidence="2 3">ATCC 31255</strain>
    </source>
</reference>
<gene>
    <name evidence="2" type="ORF">SLA_5129</name>
</gene>
<dbReference type="AlphaFoldDB" id="A0A160P582"/>
<evidence type="ECO:0000313" key="3">
    <source>
        <dbReference type="Proteomes" id="UP000217676"/>
    </source>
</evidence>
<feature type="region of interest" description="Disordered" evidence="1">
    <location>
        <begin position="67"/>
        <end position="120"/>
    </location>
</feature>
<proteinExistence type="predicted"/>
<keyword evidence="3" id="KW-1185">Reference proteome</keyword>
<dbReference type="EMBL" id="AP017424">
    <property type="protein sequence ID" value="BAU86011.1"/>
    <property type="molecule type" value="Genomic_DNA"/>
</dbReference>